<dbReference type="PROSITE" id="PS50088">
    <property type="entry name" value="ANK_REPEAT"/>
    <property type="match status" value="1"/>
</dbReference>
<name>A0A7D9D0L0_DEKBR</name>
<dbReference type="Pfam" id="PF03009">
    <property type="entry name" value="GDPD"/>
    <property type="match status" value="1"/>
</dbReference>
<accession>A0A7D9D0L0</accession>
<dbReference type="GO" id="GO:0047389">
    <property type="term" value="F:glycerophosphocholine phosphodiesterase activity"/>
    <property type="evidence" value="ECO:0007669"/>
    <property type="project" value="TreeGrafter"/>
</dbReference>
<evidence type="ECO:0000256" key="3">
    <source>
        <dbReference type="ARBA" id="ARBA00023043"/>
    </source>
</evidence>
<dbReference type="InterPro" id="IPR036770">
    <property type="entry name" value="Ankyrin_rpt-contain_sf"/>
</dbReference>
<dbReference type="SMART" id="SM00248">
    <property type="entry name" value="ANK"/>
    <property type="match status" value="6"/>
</dbReference>
<evidence type="ECO:0000256" key="2">
    <source>
        <dbReference type="ARBA" id="ARBA00022801"/>
    </source>
</evidence>
<protein>
    <submittedName>
        <fullName evidence="6">DEBR0S6_09076g1_1</fullName>
    </submittedName>
</protein>
<dbReference type="SUPFAM" id="SSF51695">
    <property type="entry name" value="PLC-like phosphodiesterases"/>
    <property type="match status" value="1"/>
</dbReference>
<dbReference type="Pfam" id="PF03105">
    <property type="entry name" value="SPX"/>
    <property type="match status" value="2"/>
</dbReference>
<gene>
    <name evidence="6" type="primary">GDE1</name>
    <name evidence="6" type="ORF">DEBR0S6_09076G</name>
</gene>
<dbReference type="Proteomes" id="UP000478008">
    <property type="component" value="Unassembled WGS sequence"/>
</dbReference>
<evidence type="ECO:0000256" key="5">
    <source>
        <dbReference type="SAM" id="MobiDB-lite"/>
    </source>
</evidence>
<dbReference type="InterPro" id="IPR002110">
    <property type="entry name" value="Ankyrin_rpt"/>
</dbReference>
<keyword evidence="7" id="KW-1185">Reference proteome</keyword>
<keyword evidence="2" id="KW-0378">Hydrolase</keyword>
<dbReference type="PROSITE" id="PS50007">
    <property type="entry name" value="PIPLC_X_DOMAIN"/>
    <property type="match status" value="1"/>
</dbReference>
<dbReference type="CDD" id="cd14484">
    <property type="entry name" value="SPX_GDE1_like"/>
    <property type="match status" value="1"/>
</dbReference>
<sequence>MKFGKTFLAHQVPEWHLHYMNYKSLKKRIKAIHNNELELLSQNKNVDVLNNGRVKSDLAAFFFELDRNIEKVDDFYNKKYMEYEYRLKKITSALPAMTDLSISGQLTNTDSMTTLKDAGLVDDEEEEEIIGVLLELRNCFRNLKWFGELNKRAFRKILKKLDKKTGTHRQDAYLNTRVYPLEFCNDTDTVHCLSIANEYLTKLNDRLEGQDSESDESAEESTGNGVSNKGNKAMAVISANLANGSSVSIGSVSTSSSISAVDVGISLSHASASSGLPPPSSAFVANGMNSNRTEAKLNVTARTSRIGNSPYVNALKKDDPDLLNKVLIKECMSPVLAPLKLLLSLLNRATLDLSYKCIDYLLEIIPVLSDPADISGRNFLHHHVITLGKQYVKRLEQGSKVSIPVPAQSPAEFSYRLLNTFGPDGINSNDCSKGLLYVFEHLPAHLKFAILQKDNYKRTPLHYAAQYGLKEVTGIIVRYLKKWDLYNEKVSLDDVNQWGDCESLTPIHLAVLGTHPRTASVLLNSISPEISLTCPGLLHIATRLDSPELIELLLDRKGIDIDYCEPETHETSLYIASKLDLLSSVDCLLKRKANSEIGEGTFGWTPIFVAAAEGFAAIVESLIANGAKFHIFDQSGWTPREHAALRGHMEIVKMLTPKDYDPYQFIRKPVISPKLSPKTISPYNMKELASSIDRLSDFDGKSAYDHNRKMEMKMQMVGERNGHKGMSTKEIKSFGHSYLHENQALVLLTLGSTDARDQGPSLDLKKVPLSKLHTTELDSALSLSIHTADPKQIPITLDLPLDDTRGSATDPITFKCDGSDPMDTVVYFDIVPTYQCEESPIDQPNGMIDNRGRSTYRRENYIRGRENIRSGSEKYDRRMLSNNSSNSGSSSSSKVLGRAVAILRNVYTSVGELKKSLVNVAKIPILEATTLEVLGTVKFEIMLVTSFQHPKMTFGDSGVYWKSMVAPRVIGHRGNGMNSPDRKSLQLGENTMESFIAAASLGASYVEFDVQLTKDNVPVVYHDFLVAESGIDIPMHALTLEQFLGLNEQNDNPEPQLNGRRGDTRDDTFISKGRIKGHAGIDAARERMRHTRTWKQKKYKGNSRGSTIASKFVTLAELFKQVPSKVGFNIEVKYPMLDESQIEDIGQVGPDMNHFVDTILKTVFENKGKRNVVFSSFHPDICTMLSLKQPSIPILFLTDSGCSSVADVRSSSLQNAIRFARKWNLLGIVSNAKPIVECPRLASVVKSSGLVCVTYGSENNDPTNVKLEITAGIDAIIADSVLAVRKELTKLGKGESDTTKENTAETEPLKSDKLITGTDKMQAIKMKTPILPSSNQAKD</sequence>
<dbReference type="Gene3D" id="3.20.20.190">
    <property type="entry name" value="Phosphatidylinositol (PI) phosphodiesterase"/>
    <property type="match status" value="1"/>
</dbReference>
<dbReference type="EMBL" id="CABFWN010000006">
    <property type="protein sequence ID" value="VUG20151.1"/>
    <property type="molecule type" value="Genomic_DNA"/>
</dbReference>
<dbReference type="InterPro" id="IPR004331">
    <property type="entry name" value="SPX_dom"/>
</dbReference>
<feature type="region of interest" description="Disordered" evidence="5">
    <location>
        <begin position="1049"/>
        <end position="1068"/>
    </location>
</feature>
<dbReference type="Gene3D" id="1.25.40.20">
    <property type="entry name" value="Ankyrin repeat-containing domain"/>
    <property type="match status" value="2"/>
</dbReference>
<dbReference type="InterPro" id="IPR057506">
    <property type="entry name" value="C2_GPCPD1"/>
</dbReference>
<dbReference type="GO" id="GO:0046475">
    <property type="term" value="P:glycerophospholipid catabolic process"/>
    <property type="evidence" value="ECO:0007669"/>
    <property type="project" value="TreeGrafter"/>
</dbReference>
<keyword evidence="1" id="KW-0677">Repeat</keyword>
<evidence type="ECO:0000313" key="7">
    <source>
        <dbReference type="Proteomes" id="UP000478008"/>
    </source>
</evidence>
<evidence type="ECO:0000313" key="6">
    <source>
        <dbReference type="EMBL" id="VUG20151.1"/>
    </source>
</evidence>
<dbReference type="PROSITE" id="PS51382">
    <property type="entry name" value="SPX"/>
    <property type="match status" value="1"/>
</dbReference>
<evidence type="ECO:0000256" key="4">
    <source>
        <dbReference type="PROSITE-ProRule" id="PRU00023"/>
    </source>
</evidence>
<evidence type="ECO:0000256" key="1">
    <source>
        <dbReference type="ARBA" id="ARBA00022737"/>
    </source>
</evidence>
<feature type="region of interest" description="Disordered" evidence="5">
    <location>
        <begin position="208"/>
        <end position="229"/>
    </location>
</feature>
<dbReference type="Pfam" id="PF25329">
    <property type="entry name" value="C2_GDE1"/>
    <property type="match status" value="2"/>
</dbReference>
<proteinExistence type="predicted"/>
<dbReference type="PROSITE" id="PS51704">
    <property type="entry name" value="GP_PDE"/>
    <property type="match status" value="1"/>
</dbReference>
<dbReference type="PANTHER" id="PTHR22958:SF1">
    <property type="entry name" value="GLYCEROPHOSPHOCHOLINE PHOSPHODIESTERASE GPCPD1"/>
    <property type="match status" value="1"/>
</dbReference>
<keyword evidence="3 4" id="KW-0040">ANK repeat</keyword>
<organism evidence="6 7">
    <name type="scientific">Dekkera bruxellensis</name>
    <name type="common">Brettanomyces custersii</name>
    <dbReference type="NCBI Taxonomy" id="5007"/>
    <lineage>
        <taxon>Eukaryota</taxon>
        <taxon>Fungi</taxon>
        <taxon>Dikarya</taxon>
        <taxon>Ascomycota</taxon>
        <taxon>Saccharomycotina</taxon>
        <taxon>Pichiomycetes</taxon>
        <taxon>Pichiales</taxon>
        <taxon>Pichiaceae</taxon>
        <taxon>Brettanomyces</taxon>
    </lineage>
</organism>
<dbReference type="InterPro" id="IPR030395">
    <property type="entry name" value="GP_PDE_dom"/>
</dbReference>
<reference evidence="6 7" key="1">
    <citation type="submission" date="2019-07" db="EMBL/GenBank/DDBJ databases">
        <authorList>
            <person name="Friedrich A."/>
            <person name="Schacherer J."/>
        </authorList>
    </citation>
    <scope>NUCLEOTIDE SEQUENCE [LARGE SCALE GENOMIC DNA]</scope>
</reference>
<feature type="region of interest" description="Disordered" evidence="5">
    <location>
        <begin position="872"/>
        <end position="892"/>
    </location>
</feature>
<dbReference type="SUPFAM" id="SSF48403">
    <property type="entry name" value="Ankyrin repeat"/>
    <property type="match status" value="2"/>
</dbReference>
<dbReference type="Pfam" id="PF12796">
    <property type="entry name" value="Ank_2"/>
    <property type="match status" value="1"/>
</dbReference>
<feature type="compositionally biased region" description="Acidic residues" evidence="5">
    <location>
        <begin position="210"/>
        <end position="219"/>
    </location>
</feature>
<dbReference type="InterPro" id="IPR051578">
    <property type="entry name" value="GDPD"/>
</dbReference>
<dbReference type="PANTHER" id="PTHR22958">
    <property type="entry name" value="GLYCEROPHOSPHORYL DIESTER PHOSPHODIESTERASE"/>
    <property type="match status" value="1"/>
</dbReference>
<feature type="repeat" description="ANK" evidence="4">
    <location>
        <begin position="602"/>
        <end position="634"/>
    </location>
</feature>
<dbReference type="InterPro" id="IPR017946">
    <property type="entry name" value="PLC-like_Pdiesterase_TIM-brl"/>
</dbReference>
<feature type="region of interest" description="Disordered" evidence="5">
    <location>
        <begin position="1292"/>
        <end position="1312"/>
    </location>
</feature>
<feature type="compositionally biased region" description="Low complexity" evidence="5">
    <location>
        <begin position="881"/>
        <end position="892"/>
    </location>
</feature>